<reference evidence="4" key="1">
    <citation type="submission" date="2022-08" db="EMBL/GenBank/DDBJ databases">
        <title>Novel sulphate-reducing endosymbionts in the free-living metamonad Anaeramoeba.</title>
        <authorList>
            <person name="Jerlstrom-Hultqvist J."/>
            <person name="Cepicka I."/>
            <person name="Gallot-Lavallee L."/>
            <person name="Salas-Leiva D."/>
            <person name="Curtis B.A."/>
            <person name="Zahonova K."/>
            <person name="Pipaliya S."/>
            <person name="Dacks J."/>
            <person name="Roger A.J."/>
        </authorList>
    </citation>
    <scope>NUCLEOTIDE SEQUENCE</scope>
    <source>
        <strain evidence="4">Busselton2</strain>
    </source>
</reference>
<dbReference type="InterPro" id="IPR015915">
    <property type="entry name" value="Kelch-typ_b-propeller"/>
</dbReference>
<evidence type="ECO:0000313" key="4">
    <source>
        <dbReference type="EMBL" id="KAJ3424284.1"/>
    </source>
</evidence>
<dbReference type="InterPro" id="IPR011043">
    <property type="entry name" value="Gal_Oxase/kelch_b-propeller"/>
</dbReference>
<keyword evidence="1" id="KW-0880">Kelch repeat</keyword>
<dbReference type="SUPFAM" id="SSF54695">
    <property type="entry name" value="POZ domain"/>
    <property type="match status" value="1"/>
</dbReference>
<dbReference type="InterPro" id="IPR000210">
    <property type="entry name" value="BTB/POZ_dom"/>
</dbReference>
<protein>
    <submittedName>
        <fullName evidence="4">Kelch repeat domain</fullName>
    </submittedName>
</protein>
<evidence type="ECO:0000256" key="2">
    <source>
        <dbReference type="ARBA" id="ARBA00022737"/>
    </source>
</evidence>
<dbReference type="AlphaFoldDB" id="A0AAV7Y9V3"/>
<evidence type="ECO:0000313" key="5">
    <source>
        <dbReference type="Proteomes" id="UP001146793"/>
    </source>
</evidence>
<dbReference type="Pfam" id="PF24681">
    <property type="entry name" value="Kelch_KLHDC2_KLHL20_DRC7"/>
    <property type="match status" value="1"/>
</dbReference>
<dbReference type="CDD" id="cd18186">
    <property type="entry name" value="BTB_POZ_ZBTB_KLHL-like"/>
    <property type="match status" value="1"/>
</dbReference>
<dbReference type="SUPFAM" id="SSF50965">
    <property type="entry name" value="Galactose oxidase, central domain"/>
    <property type="match status" value="1"/>
</dbReference>
<dbReference type="Gene3D" id="2.120.10.80">
    <property type="entry name" value="Kelch-type beta propeller"/>
    <property type="match status" value="2"/>
</dbReference>
<dbReference type="PANTHER" id="PTHR23244">
    <property type="entry name" value="KELCH REPEAT DOMAIN"/>
    <property type="match status" value="1"/>
</dbReference>
<dbReference type="Pfam" id="PF00651">
    <property type="entry name" value="BTB"/>
    <property type="match status" value="1"/>
</dbReference>
<name>A0AAV7Y9V3_9EUKA</name>
<evidence type="ECO:0000256" key="1">
    <source>
        <dbReference type="ARBA" id="ARBA00022441"/>
    </source>
</evidence>
<dbReference type="PANTHER" id="PTHR23244:SF471">
    <property type="entry name" value="GUANINE NUCLEOTIDE-BINDING PROTEIN SUBUNIT BETA 1-RELATED"/>
    <property type="match status" value="1"/>
</dbReference>
<gene>
    <name evidence="4" type="ORF">M0812_29002</name>
</gene>
<proteinExistence type="predicted"/>
<evidence type="ECO:0000259" key="3">
    <source>
        <dbReference type="PROSITE" id="PS50097"/>
    </source>
</evidence>
<keyword evidence="2" id="KW-0677">Repeat</keyword>
<sequence length="499" mass="58079">MSFPKHWKLMKKMVGAPLMASCATCVYQDHIYVHGGLEKAKIVSSQLQSYNPFLKTWKVHTIPNLPKKCSHAIVPYKNCLYLFGSFYEPFEMYEVNLEKKTCSVFEINQKGLDLCFPNIGVFGSSMIIFGGYSVTRGESNEMIEVDLEKKTNHKIVIKGNKPSPRTRCGCCSHGNKMWIYGGSSWDVHSDFWCYNHENSTWTEITTNGPTPGGRYFTKMCCDTSGENIYLFGGYNEVYFNDLWRFNFKTNLWEQIKTAKTQMVPFIPKPRRSHNMEYTYGQIFVLFGKIGDFSTNSSHKLRIENTFKKRFFYDHHLAENYIDLLKQQKLCDTWINLRSNEKIGFHKLLLFKGMFSKLGSKSKRKAINIISKYYSKIGNDKCSNSLYNLLLDHNDTNLTIKFTNNNNNNDDDDSLHFHKIVLAARSQYFEDLFIKSGLENQIIDEPFGLSLQSWKILKEWIYMGQINKILKKGIITEIEQNYKKFDFKSSGLDSYFKNLN</sequence>
<comment type="caution">
    <text evidence="4">The sequence shown here is derived from an EMBL/GenBank/DDBJ whole genome shotgun (WGS) entry which is preliminary data.</text>
</comment>
<dbReference type="EMBL" id="JANTQA010000072">
    <property type="protein sequence ID" value="KAJ3424284.1"/>
    <property type="molecule type" value="Genomic_DNA"/>
</dbReference>
<organism evidence="4 5">
    <name type="scientific">Anaeramoeba flamelloides</name>
    <dbReference type="NCBI Taxonomy" id="1746091"/>
    <lineage>
        <taxon>Eukaryota</taxon>
        <taxon>Metamonada</taxon>
        <taxon>Anaeramoebidae</taxon>
        <taxon>Anaeramoeba</taxon>
    </lineage>
</organism>
<feature type="domain" description="BTB" evidence="3">
    <location>
        <begin position="393"/>
        <end position="466"/>
    </location>
</feature>
<dbReference type="PROSITE" id="PS50097">
    <property type="entry name" value="BTB"/>
    <property type="match status" value="1"/>
</dbReference>
<dbReference type="Proteomes" id="UP001146793">
    <property type="component" value="Unassembled WGS sequence"/>
</dbReference>
<dbReference type="InterPro" id="IPR011333">
    <property type="entry name" value="SKP1/BTB/POZ_sf"/>
</dbReference>
<dbReference type="Gene3D" id="3.30.710.10">
    <property type="entry name" value="Potassium Channel Kv1.1, Chain A"/>
    <property type="match status" value="1"/>
</dbReference>
<accession>A0AAV7Y9V3</accession>